<dbReference type="Pfam" id="PF14223">
    <property type="entry name" value="Retrotran_gag_2"/>
    <property type="match status" value="1"/>
</dbReference>
<dbReference type="OrthoDB" id="109938at2759"/>
<feature type="compositionally biased region" description="Polar residues" evidence="2">
    <location>
        <begin position="283"/>
        <end position="297"/>
    </location>
</feature>
<evidence type="ECO:0000256" key="2">
    <source>
        <dbReference type="SAM" id="MobiDB-lite"/>
    </source>
</evidence>
<feature type="non-terminal residue" evidence="4">
    <location>
        <position position="406"/>
    </location>
</feature>
<feature type="region of interest" description="Disordered" evidence="2">
    <location>
        <begin position="283"/>
        <end position="311"/>
    </location>
</feature>
<proteinExistence type="predicted"/>
<dbReference type="Proteomes" id="UP000237271">
    <property type="component" value="Unassembled WGS sequence"/>
</dbReference>
<sequence length="406" mass="45385">MMELTFAEKDILEYANGEKTLADAPTDDEKKTFKNAQIKVKHTIMSSLSMELGQQVMTKKTGREIWMYLEDRYEGKANAATRTNQEIILFNKLQAARCKPNWDVQQHVTNMFLIKDQLAALKAEVRDPIFINMLIKSLPANPRFDRLRGMVETGASEVDTPDKLRDQIIRMDSYNKCDREQSVLNGSASRLQAQNQGQKQKSQQQGAGNSVSRSITPEKAAAIAAKKLDKQQGSCFICHKTGHMSKDCPKKANEPSGVSDKKHVTYTRREQAHDEGEVKTLSTTSGCTVEKTPSSAGVTRDPAEIKPDSKDLSVNASADDYSISEWCFDNAANVHMVSDRRYFVDYASSIVGSQFLNNADCVRGFKKKFEATPVGHGTVQLVVKRDSKNLLSHTQAEDQGYTVEYH</sequence>
<dbReference type="InterPro" id="IPR036875">
    <property type="entry name" value="Znf_CCHC_sf"/>
</dbReference>
<dbReference type="SMART" id="SM00343">
    <property type="entry name" value="ZnF_C2HC"/>
    <property type="match status" value="1"/>
</dbReference>
<feature type="domain" description="CCHC-type" evidence="3">
    <location>
        <begin position="235"/>
        <end position="250"/>
    </location>
</feature>
<evidence type="ECO:0000313" key="5">
    <source>
        <dbReference type="Proteomes" id="UP000237271"/>
    </source>
</evidence>
<dbReference type="Gene3D" id="4.10.60.10">
    <property type="entry name" value="Zinc finger, CCHC-type"/>
    <property type="match status" value="1"/>
</dbReference>
<keyword evidence="1" id="KW-0479">Metal-binding</keyword>
<protein>
    <recommendedName>
        <fullName evidence="3">CCHC-type domain-containing protein</fullName>
    </recommendedName>
</protein>
<reference evidence="4 5" key="1">
    <citation type="journal article" date="2017" name="Genome Biol. Evol.">
        <title>Phytophthora megakarya and P. palmivora, closely related causal agents of cacao black pod rot, underwent increases in genome sizes and gene numbers by different mechanisms.</title>
        <authorList>
            <person name="Ali S.S."/>
            <person name="Shao J."/>
            <person name="Lary D.J."/>
            <person name="Kronmiller B."/>
            <person name="Shen D."/>
            <person name="Strem M.D."/>
            <person name="Amoako-Attah I."/>
            <person name="Akrofi A.Y."/>
            <person name="Begoude B.A."/>
            <person name="Ten Hoopen G.M."/>
            <person name="Coulibaly K."/>
            <person name="Kebe B.I."/>
            <person name="Melnick R.L."/>
            <person name="Guiltinan M.J."/>
            <person name="Tyler B.M."/>
            <person name="Meinhardt L.W."/>
            <person name="Bailey B.A."/>
        </authorList>
    </citation>
    <scope>NUCLEOTIDE SEQUENCE [LARGE SCALE GENOMIC DNA]</scope>
    <source>
        <strain evidence="5">sbr112.9</strain>
    </source>
</reference>
<keyword evidence="1" id="KW-0863">Zinc-finger</keyword>
<evidence type="ECO:0000256" key="1">
    <source>
        <dbReference type="PROSITE-ProRule" id="PRU00047"/>
    </source>
</evidence>
<dbReference type="EMBL" id="NCKW01003152">
    <property type="protein sequence ID" value="POM76986.1"/>
    <property type="molecule type" value="Genomic_DNA"/>
</dbReference>
<organism evidence="4 5">
    <name type="scientific">Phytophthora palmivora</name>
    <dbReference type="NCBI Taxonomy" id="4796"/>
    <lineage>
        <taxon>Eukaryota</taxon>
        <taxon>Sar</taxon>
        <taxon>Stramenopiles</taxon>
        <taxon>Oomycota</taxon>
        <taxon>Peronosporomycetes</taxon>
        <taxon>Peronosporales</taxon>
        <taxon>Peronosporaceae</taxon>
        <taxon>Phytophthora</taxon>
    </lineage>
</organism>
<feature type="region of interest" description="Disordered" evidence="2">
    <location>
        <begin position="189"/>
        <end position="214"/>
    </location>
</feature>
<keyword evidence="5" id="KW-1185">Reference proteome</keyword>
<name>A0A2P4YGQ6_9STRA</name>
<feature type="compositionally biased region" description="Basic and acidic residues" evidence="2">
    <location>
        <begin position="301"/>
        <end position="311"/>
    </location>
</feature>
<feature type="compositionally biased region" description="Low complexity" evidence="2">
    <location>
        <begin position="192"/>
        <end position="210"/>
    </location>
</feature>
<gene>
    <name evidence="4" type="ORF">PHPALM_5708</name>
</gene>
<comment type="caution">
    <text evidence="4">The sequence shown here is derived from an EMBL/GenBank/DDBJ whole genome shotgun (WGS) entry which is preliminary data.</text>
</comment>
<dbReference type="SUPFAM" id="SSF57756">
    <property type="entry name" value="Retrovirus zinc finger-like domains"/>
    <property type="match status" value="1"/>
</dbReference>
<dbReference type="Pfam" id="PF00098">
    <property type="entry name" value="zf-CCHC"/>
    <property type="match status" value="1"/>
</dbReference>
<dbReference type="GO" id="GO:0008270">
    <property type="term" value="F:zinc ion binding"/>
    <property type="evidence" value="ECO:0007669"/>
    <property type="project" value="UniProtKB-KW"/>
</dbReference>
<keyword evidence="1" id="KW-0862">Zinc</keyword>
<evidence type="ECO:0000313" key="4">
    <source>
        <dbReference type="EMBL" id="POM76986.1"/>
    </source>
</evidence>
<accession>A0A2P4YGQ6</accession>
<dbReference type="AlphaFoldDB" id="A0A2P4YGQ6"/>
<dbReference type="GO" id="GO:0003676">
    <property type="term" value="F:nucleic acid binding"/>
    <property type="evidence" value="ECO:0007669"/>
    <property type="project" value="InterPro"/>
</dbReference>
<evidence type="ECO:0000259" key="3">
    <source>
        <dbReference type="PROSITE" id="PS50158"/>
    </source>
</evidence>
<dbReference type="PROSITE" id="PS50158">
    <property type="entry name" value="ZF_CCHC"/>
    <property type="match status" value="1"/>
</dbReference>
<dbReference type="InterPro" id="IPR001878">
    <property type="entry name" value="Znf_CCHC"/>
</dbReference>